<evidence type="ECO:0000259" key="1">
    <source>
        <dbReference type="Pfam" id="PF13192"/>
    </source>
</evidence>
<dbReference type="Pfam" id="PF13192">
    <property type="entry name" value="Thioredoxin_3"/>
    <property type="match status" value="1"/>
</dbReference>
<organism evidence="2 3">
    <name type="scientific">Persephonella hydrogeniphila</name>
    <dbReference type="NCBI Taxonomy" id="198703"/>
    <lineage>
        <taxon>Bacteria</taxon>
        <taxon>Pseudomonadati</taxon>
        <taxon>Aquificota</taxon>
        <taxon>Aquificia</taxon>
        <taxon>Aquificales</taxon>
        <taxon>Hydrogenothermaceae</taxon>
        <taxon>Persephonella</taxon>
    </lineage>
</organism>
<dbReference type="InterPro" id="IPR005243">
    <property type="entry name" value="THIRX-like_proc"/>
</dbReference>
<dbReference type="AlphaFoldDB" id="A0A285NI36"/>
<dbReference type="PANTHER" id="PTHR36450">
    <property type="entry name" value="THIOREDOXIN"/>
    <property type="match status" value="1"/>
</dbReference>
<protein>
    <submittedName>
        <fullName evidence="2">Thioredoxin domain-containing protein</fullName>
    </submittedName>
</protein>
<dbReference type="EMBL" id="OBEI01000005">
    <property type="protein sequence ID" value="SNZ08573.1"/>
    <property type="molecule type" value="Genomic_DNA"/>
</dbReference>
<dbReference type="Gene3D" id="3.40.30.10">
    <property type="entry name" value="Glutaredoxin"/>
    <property type="match status" value="1"/>
</dbReference>
<dbReference type="InterPro" id="IPR012336">
    <property type="entry name" value="Thioredoxin-like_fold"/>
</dbReference>
<gene>
    <name evidence="2" type="ORF">SAMN06265182_1347</name>
</gene>
<dbReference type="PANTHER" id="PTHR36450:SF1">
    <property type="entry name" value="THIOREDOXIN"/>
    <property type="match status" value="1"/>
</dbReference>
<dbReference type="RefSeq" id="WP_097000515.1">
    <property type="nucleotide sequence ID" value="NZ_OBEI01000005.1"/>
</dbReference>
<feature type="domain" description="Thioredoxin-like fold" evidence="1">
    <location>
        <begin position="6"/>
        <end position="83"/>
    </location>
</feature>
<dbReference type="SUPFAM" id="SSF52833">
    <property type="entry name" value="Thioredoxin-like"/>
    <property type="match status" value="1"/>
</dbReference>
<reference evidence="3" key="1">
    <citation type="submission" date="2017-09" db="EMBL/GenBank/DDBJ databases">
        <authorList>
            <person name="Varghese N."/>
            <person name="Submissions S."/>
        </authorList>
    </citation>
    <scope>NUCLEOTIDE SEQUENCE [LARGE SCALE GENOMIC DNA]</scope>
    <source>
        <strain evidence="3">DSM 15103</strain>
    </source>
</reference>
<sequence length="89" mass="10042">MEKVIIEILDSEGCAKCVGLRERLYTVLNQLGYDNIEVRHLDLFEDQERIVELGIYTSPALAVNGRVYFLGIVPSEKSLKEVITDNIGD</sequence>
<keyword evidence="3" id="KW-1185">Reference proteome</keyword>
<dbReference type="Proteomes" id="UP000219036">
    <property type="component" value="Unassembled WGS sequence"/>
</dbReference>
<dbReference type="InterPro" id="IPR036249">
    <property type="entry name" value="Thioredoxin-like_sf"/>
</dbReference>
<evidence type="ECO:0000313" key="3">
    <source>
        <dbReference type="Proteomes" id="UP000219036"/>
    </source>
</evidence>
<accession>A0A285NI36</accession>
<evidence type="ECO:0000313" key="2">
    <source>
        <dbReference type="EMBL" id="SNZ08573.1"/>
    </source>
</evidence>
<proteinExistence type="predicted"/>
<dbReference type="OrthoDB" id="9800630at2"/>
<name>A0A285NI36_9AQUI</name>